<evidence type="ECO:0000313" key="2">
    <source>
        <dbReference type="Proteomes" id="UP000663868"/>
    </source>
</evidence>
<feature type="non-terminal residue" evidence="1">
    <location>
        <position position="1"/>
    </location>
</feature>
<reference evidence="1" key="1">
    <citation type="submission" date="2021-02" db="EMBL/GenBank/DDBJ databases">
        <authorList>
            <person name="Nowell W R."/>
        </authorList>
    </citation>
    <scope>NUCLEOTIDE SEQUENCE</scope>
</reference>
<evidence type="ECO:0000313" key="1">
    <source>
        <dbReference type="EMBL" id="CAF4435001.1"/>
    </source>
</evidence>
<organism evidence="1 2">
    <name type="scientific">Adineta steineri</name>
    <dbReference type="NCBI Taxonomy" id="433720"/>
    <lineage>
        <taxon>Eukaryota</taxon>
        <taxon>Metazoa</taxon>
        <taxon>Spiralia</taxon>
        <taxon>Gnathifera</taxon>
        <taxon>Rotifera</taxon>
        <taxon>Eurotatoria</taxon>
        <taxon>Bdelloidea</taxon>
        <taxon>Adinetida</taxon>
        <taxon>Adinetidae</taxon>
        <taxon>Adineta</taxon>
    </lineage>
</organism>
<sequence length="105" mass="12003">MLDPEKIPEYHCAAAYMMSDLYIDDNINEQSWMFNGNEASESDLLNDDFIFEGEKDSVTCACVDIKTLVQSQQHRFRKSLDVPRFGPIHGNLDGRAREALKYLVA</sequence>
<dbReference type="EMBL" id="CAJOBB010029185">
    <property type="protein sequence ID" value="CAF4435001.1"/>
    <property type="molecule type" value="Genomic_DNA"/>
</dbReference>
<dbReference type="AlphaFoldDB" id="A0A820RFP4"/>
<comment type="caution">
    <text evidence="1">The sequence shown here is derived from an EMBL/GenBank/DDBJ whole genome shotgun (WGS) entry which is preliminary data.</text>
</comment>
<proteinExistence type="predicted"/>
<name>A0A820RFP4_9BILA</name>
<protein>
    <submittedName>
        <fullName evidence="1">Uncharacterized protein</fullName>
    </submittedName>
</protein>
<gene>
    <name evidence="1" type="ORF">KXQ929_LOCUS53019</name>
</gene>
<accession>A0A820RFP4</accession>
<dbReference type="Proteomes" id="UP000663868">
    <property type="component" value="Unassembled WGS sequence"/>
</dbReference>